<protein>
    <submittedName>
        <fullName evidence="1">Uncharacterized protein</fullName>
    </submittedName>
</protein>
<dbReference type="RefSeq" id="WP_179757722.1">
    <property type="nucleotide sequence ID" value="NZ_JACCBU010000001.1"/>
</dbReference>
<evidence type="ECO:0000313" key="1">
    <source>
        <dbReference type="EMBL" id="NYE75173.1"/>
    </source>
</evidence>
<proteinExistence type="predicted"/>
<dbReference type="EMBL" id="JACCBU010000001">
    <property type="protein sequence ID" value="NYE75173.1"/>
    <property type="molecule type" value="Genomic_DNA"/>
</dbReference>
<dbReference type="Proteomes" id="UP000569914">
    <property type="component" value="Unassembled WGS sequence"/>
</dbReference>
<dbReference type="AlphaFoldDB" id="A0A7Y9IER0"/>
<gene>
    <name evidence="1" type="ORF">BKA15_006502</name>
</gene>
<reference evidence="1 2" key="1">
    <citation type="submission" date="2020-07" db="EMBL/GenBank/DDBJ databases">
        <title>Sequencing the genomes of 1000 actinobacteria strains.</title>
        <authorList>
            <person name="Klenk H.-P."/>
        </authorList>
    </citation>
    <scope>NUCLEOTIDE SEQUENCE [LARGE SCALE GENOMIC DNA]</scope>
    <source>
        <strain evidence="1 2">DSM 22083</strain>
    </source>
</reference>
<accession>A0A7Y9IER0</accession>
<sequence>MNFLKRLFGRSDDEESGPDLPITLDVEQRKAQLLRLEQSLDALVAAMKEDRTRLQNPGWRERVAEYGRLAGEAMTQRQATLSRDRLLDLVFEVRPVFTGPIPPELEQIGPLQDEVMAAAEALREVLPGERGGAA</sequence>
<keyword evidence="2" id="KW-1185">Reference proteome</keyword>
<name>A0A7Y9IER0_9ACTN</name>
<comment type="caution">
    <text evidence="1">The sequence shown here is derived from an EMBL/GenBank/DDBJ whole genome shotgun (WGS) entry which is preliminary data.</text>
</comment>
<organism evidence="1 2">
    <name type="scientific">Microlunatus parietis</name>
    <dbReference type="NCBI Taxonomy" id="682979"/>
    <lineage>
        <taxon>Bacteria</taxon>
        <taxon>Bacillati</taxon>
        <taxon>Actinomycetota</taxon>
        <taxon>Actinomycetes</taxon>
        <taxon>Propionibacteriales</taxon>
        <taxon>Propionibacteriaceae</taxon>
        <taxon>Microlunatus</taxon>
    </lineage>
</organism>
<evidence type="ECO:0000313" key="2">
    <source>
        <dbReference type="Proteomes" id="UP000569914"/>
    </source>
</evidence>